<keyword evidence="2" id="KW-1185">Reference proteome</keyword>
<sequence length="32" mass="3722" precursor="true">MKSPDYIMIVYKKAGLVIKIEYLSLVNFCKNV</sequence>
<evidence type="ECO:0000313" key="2">
    <source>
        <dbReference type="Proteomes" id="UP000007039"/>
    </source>
</evidence>
<gene>
    <name evidence="1" type="ordered locus">Calni_0154</name>
</gene>
<organism evidence="1 2">
    <name type="scientific">Calditerrivibrio nitroreducens (strain DSM 19672 / NBRC 101217 / Yu37-1)</name>
    <dbReference type="NCBI Taxonomy" id="768670"/>
    <lineage>
        <taxon>Bacteria</taxon>
        <taxon>Pseudomonadati</taxon>
        <taxon>Deferribacterota</taxon>
        <taxon>Deferribacteres</taxon>
        <taxon>Deferribacterales</taxon>
        <taxon>Calditerrivibrionaceae</taxon>
    </lineage>
</organism>
<dbReference type="AlphaFoldDB" id="E4TJ31"/>
<accession>E4TJ31</accession>
<reference key="1">
    <citation type="submission" date="2010-11" db="EMBL/GenBank/DDBJ databases">
        <title>The complete genome of chromosome of Calditerrivibrio nitroreducens DSM 19672.</title>
        <authorList>
            <consortium name="US DOE Joint Genome Institute (JGI-PGF)"/>
            <person name="Lucas S."/>
            <person name="Copeland A."/>
            <person name="Lapidus A."/>
            <person name="Bruce D."/>
            <person name="Goodwin L."/>
            <person name="Pitluck S."/>
            <person name="Kyrpides N."/>
            <person name="Mavromatis K."/>
            <person name="Ivanova N."/>
            <person name="Mikhailova N."/>
            <person name="Zeytun A."/>
            <person name="Brettin T."/>
            <person name="Detter J.C."/>
            <person name="Tapia R."/>
            <person name="Han C."/>
            <person name="Land M."/>
            <person name="Hauser L."/>
            <person name="Markowitz V."/>
            <person name="Cheng J.-F."/>
            <person name="Hugenholtz P."/>
            <person name="Woyke T."/>
            <person name="Wu D."/>
            <person name="Spring S."/>
            <person name="Schroeder M."/>
            <person name="Brambilla E."/>
            <person name="Klenk H.-P."/>
            <person name="Eisen J.A."/>
        </authorList>
    </citation>
    <scope>NUCLEOTIDE SEQUENCE [LARGE SCALE GENOMIC DNA]</scope>
    <source>
        <strain>DSM 19672</strain>
    </source>
</reference>
<dbReference type="HOGENOM" id="CLU_3388594_0_0_0"/>
<dbReference type="EMBL" id="CP002347">
    <property type="protein sequence ID" value="ADR18067.1"/>
    <property type="molecule type" value="Genomic_DNA"/>
</dbReference>
<name>E4TJ31_CALNY</name>
<dbReference type="KEGG" id="cni:Calni_0154"/>
<protein>
    <submittedName>
        <fullName evidence="1">Uncharacterized protein</fullName>
    </submittedName>
</protein>
<dbReference type="Proteomes" id="UP000007039">
    <property type="component" value="Chromosome"/>
</dbReference>
<evidence type="ECO:0000313" key="1">
    <source>
        <dbReference type="EMBL" id="ADR18067.1"/>
    </source>
</evidence>
<reference evidence="1 2" key="2">
    <citation type="journal article" date="2011" name="Stand. Genomic Sci.">
        <title>Complete genome sequence of Calditerrivibrio nitroreducens type strain (Yu37-1).</title>
        <authorList>
            <person name="Pitluck S."/>
            <person name="Sikorski J."/>
            <person name="Zeytun A."/>
            <person name="Lapidus A."/>
            <person name="Nolan M."/>
            <person name="Lucas S."/>
            <person name="Hammon N."/>
            <person name="Deshpande S."/>
            <person name="Cheng J.F."/>
            <person name="Tapia R."/>
            <person name="Han C."/>
            <person name="Goodwin L."/>
            <person name="Liolios K."/>
            <person name="Pagani I."/>
            <person name="Ivanova N."/>
            <person name="Mavromatis K."/>
            <person name="Pati A."/>
            <person name="Chen A."/>
            <person name="Palaniappan K."/>
            <person name="Hauser L."/>
            <person name="Chang Y.J."/>
            <person name="Jeffries C.D."/>
            <person name="Detter J.C."/>
            <person name="Brambilla E."/>
            <person name="Djao O.D."/>
            <person name="Rohde M."/>
            <person name="Spring S."/>
            <person name="Goker M."/>
            <person name="Woyke T."/>
            <person name="Bristow J."/>
            <person name="Eisen J.A."/>
            <person name="Markowitz V."/>
            <person name="Hugenholtz P."/>
            <person name="Kyrpides N.C."/>
            <person name="Klenk H.P."/>
            <person name="Land M."/>
        </authorList>
    </citation>
    <scope>NUCLEOTIDE SEQUENCE [LARGE SCALE GENOMIC DNA]</scope>
    <source>
        <strain evidence="2">DSM 19672 / NBRC 101217 / Yu37-1</strain>
    </source>
</reference>
<proteinExistence type="predicted"/>